<dbReference type="AlphaFoldDB" id="A0A1I8B530"/>
<dbReference type="Pfam" id="PF00251">
    <property type="entry name" value="Glyco_hydro_32N"/>
    <property type="match status" value="1"/>
</dbReference>
<keyword evidence="7" id="KW-1185">Reference proteome</keyword>
<proteinExistence type="inferred from homology"/>
<evidence type="ECO:0000256" key="4">
    <source>
        <dbReference type="ARBA" id="ARBA00023295"/>
    </source>
</evidence>
<keyword evidence="4" id="KW-0326">Glycosidase</keyword>
<protein>
    <recommendedName>
        <fullName evidence="2">beta-fructofuranosidase</fullName>
        <ecNumber evidence="2">3.2.1.26</ecNumber>
    </recommendedName>
</protein>
<evidence type="ECO:0000259" key="6">
    <source>
        <dbReference type="Pfam" id="PF00251"/>
    </source>
</evidence>
<dbReference type="InterPro" id="IPR001362">
    <property type="entry name" value="Glyco_hydro_32"/>
</dbReference>
<dbReference type="WBParaSite" id="MhA1_Contig1358.frz3.gene1">
    <property type="protein sequence ID" value="MhA1_Contig1358.frz3.gene1"/>
    <property type="gene ID" value="MhA1_Contig1358.frz3.gene1"/>
</dbReference>
<dbReference type="Proteomes" id="UP000095281">
    <property type="component" value="Unplaced"/>
</dbReference>
<evidence type="ECO:0000256" key="3">
    <source>
        <dbReference type="ARBA" id="ARBA00022801"/>
    </source>
</evidence>
<feature type="domain" description="Glycosyl hydrolase family 32 N-terminal" evidence="6">
    <location>
        <begin position="187"/>
        <end position="498"/>
    </location>
</feature>
<keyword evidence="5" id="KW-0472">Membrane</keyword>
<dbReference type="InterPro" id="IPR023296">
    <property type="entry name" value="Glyco_hydro_beta-prop_sf"/>
</dbReference>
<dbReference type="PROSITE" id="PS00609">
    <property type="entry name" value="GLYCOSYL_HYDROL_F32"/>
    <property type="match status" value="1"/>
</dbReference>
<dbReference type="InterPro" id="IPR018053">
    <property type="entry name" value="Glyco_hydro_32_AS"/>
</dbReference>
<dbReference type="GO" id="GO:0005975">
    <property type="term" value="P:carbohydrate metabolic process"/>
    <property type="evidence" value="ECO:0007669"/>
    <property type="project" value="InterPro"/>
</dbReference>
<sequence>MAITYISTNSVGDKKENNSIDLSIERGLSAKIEENNNYFNKKKKITILLTFIGICLVLGVIIWCAFRSNSSSNNNNKTISIPIKLYKTSILHIWLKTREEKQTKKANIKIKNERLNSIIAETNKFKEFIFFELSPQIKGNAFLEWFNRDTWVSYIYIYEPESVLELGIRPAFIANAARNPEVPEGYHFRPPIGWMNDPNGFSKFGQYFHLFYQNYPHALKWFPMHWGHAVSRDLVNWVHLPIFLLPDPSIETNKTGGIFSGSAIPFPNELKVFYTDSLFGRTPMEFQRMVKTKDEIHPIELAKTIIPEGPPMLNLTQDFRDPNVILGSDGKWKMILGSRDNQGGVILLYGTDDPTAESGWHFLNVLHRDNRLGMTVAECSGLVPIDGNPQDPNTLWALIYALLNSTDPATGRKDLTTVHVGTFDGINFTPLFEQEMDFGTHAYAFQSLYNQEIGTLTIAWLANWKDWSWDTKPDFPTAMTLPRKLILSADRKSLLTPPIDWIISKLRNQQLDLDQQLLKGQYIDLPNGTAEILFSLQNIQLNILEPISSDQRSSNNSNNENSKFIRLEIEHPKLKNVGVEISAEGIEILYGPPKQPQQRLIALGAKPSQIQVPYFLYYNASL</sequence>
<dbReference type="InterPro" id="IPR013148">
    <property type="entry name" value="Glyco_hydro_32_N"/>
</dbReference>
<organism evidence="7 8">
    <name type="scientific">Meloidogyne hapla</name>
    <name type="common">Root-knot nematode worm</name>
    <dbReference type="NCBI Taxonomy" id="6305"/>
    <lineage>
        <taxon>Eukaryota</taxon>
        <taxon>Metazoa</taxon>
        <taxon>Ecdysozoa</taxon>
        <taxon>Nematoda</taxon>
        <taxon>Chromadorea</taxon>
        <taxon>Rhabditida</taxon>
        <taxon>Tylenchina</taxon>
        <taxon>Tylenchomorpha</taxon>
        <taxon>Tylenchoidea</taxon>
        <taxon>Meloidogynidae</taxon>
        <taxon>Meloidogyninae</taxon>
        <taxon>Meloidogyne</taxon>
    </lineage>
</organism>
<evidence type="ECO:0000313" key="8">
    <source>
        <dbReference type="WBParaSite" id="MhA1_Contig1358.frz3.gene1"/>
    </source>
</evidence>
<reference evidence="8" key="1">
    <citation type="submission" date="2016-11" db="UniProtKB">
        <authorList>
            <consortium name="WormBaseParasite"/>
        </authorList>
    </citation>
    <scope>IDENTIFICATION</scope>
</reference>
<comment type="similarity">
    <text evidence="1">Belongs to the glycosyl hydrolase 32 family.</text>
</comment>
<dbReference type="GO" id="GO:0004564">
    <property type="term" value="F:beta-fructofuranosidase activity"/>
    <property type="evidence" value="ECO:0007669"/>
    <property type="project" value="UniProtKB-EC"/>
</dbReference>
<dbReference type="PANTHER" id="PTHR43101:SF1">
    <property type="entry name" value="BETA-FRUCTOSIDASE"/>
    <property type="match status" value="1"/>
</dbReference>
<dbReference type="SMART" id="SM00640">
    <property type="entry name" value="Glyco_32"/>
    <property type="match status" value="1"/>
</dbReference>
<dbReference type="PANTHER" id="PTHR43101">
    <property type="entry name" value="BETA-FRUCTOSIDASE"/>
    <property type="match status" value="1"/>
</dbReference>
<evidence type="ECO:0000256" key="1">
    <source>
        <dbReference type="ARBA" id="ARBA00009902"/>
    </source>
</evidence>
<keyword evidence="5" id="KW-0812">Transmembrane</keyword>
<dbReference type="EC" id="3.2.1.26" evidence="2"/>
<dbReference type="Gene3D" id="2.115.10.20">
    <property type="entry name" value="Glycosyl hydrolase domain, family 43"/>
    <property type="match status" value="1"/>
</dbReference>
<keyword evidence="3" id="KW-0378">Hydrolase</keyword>
<name>A0A1I8B530_MELHA</name>
<evidence type="ECO:0000256" key="2">
    <source>
        <dbReference type="ARBA" id="ARBA00012758"/>
    </source>
</evidence>
<accession>A0A1I8B530</accession>
<evidence type="ECO:0000313" key="7">
    <source>
        <dbReference type="Proteomes" id="UP000095281"/>
    </source>
</evidence>
<evidence type="ECO:0000256" key="5">
    <source>
        <dbReference type="SAM" id="Phobius"/>
    </source>
</evidence>
<dbReference type="InterPro" id="IPR051214">
    <property type="entry name" value="GH32_Enzymes"/>
</dbReference>
<dbReference type="SUPFAM" id="SSF75005">
    <property type="entry name" value="Arabinanase/levansucrase/invertase"/>
    <property type="match status" value="1"/>
</dbReference>
<feature type="transmembrane region" description="Helical" evidence="5">
    <location>
        <begin position="45"/>
        <end position="66"/>
    </location>
</feature>
<keyword evidence="5" id="KW-1133">Transmembrane helix</keyword>